<dbReference type="Proteomes" id="UP001208570">
    <property type="component" value="Unassembled WGS sequence"/>
</dbReference>
<comment type="caution">
    <text evidence="3">The sequence shown here is derived from an EMBL/GenBank/DDBJ whole genome shotgun (WGS) entry which is preliminary data.</text>
</comment>
<accession>A0AAD9MZG0</accession>
<evidence type="ECO:0000259" key="1">
    <source>
        <dbReference type="PROSITE" id="PS00022"/>
    </source>
</evidence>
<dbReference type="PROSITE" id="PS00022">
    <property type="entry name" value="EGF_1"/>
    <property type="match status" value="1"/>
</dbReference>
<dbReference type="AlphaFoldDB" id="A0AAD9MZG0"/>
<reference evidence="3" key="1">
    <citation type="journal article" date="2023" name="Mol. Biol. Evol.">
        <title>Third-Generation Sequencing Reveals the Adaptive Role of the Epigenome in Three Deep-Sea Polychaetes.</title>
        <authorList>
            <person name="Perez M."/>
            <person name="Aroh O."/>
            <person name="Sun Y."/>
            <person name="Lan Y."/>
            <person name="Juniper S.K."/>
            <person name="Young C.R."/>
            <person name="Angers B."/>
            <person name="Qian P.Y."/>
        </authorList>
    </citation>
    <scope>NUCLEOTIDE SEQUENCE</scope>
    <source>
        <strain evidence="3">P08H-3</strain>
    </source>
</reference>
<evidence type="ECO:0000313" key="3">
    <source>
        <dbReference type="EMBL" id="KAK2149843.1"/>
    </source>
</evidence>
<evidence type="ECO:0000313" key="4">
    <source>
        <dbReference type="Proteomes" id="UP001208570"/>
    </source>
</evidence>
<dbReference type="InterPro" id="IPR000742">
    <property type="entry name" value="EGF"/>
</dbReference>
<dbReference type="PROSITE" id="PS01186">
    <property type="entry name" value="EGF_2"/>
    <property type="match status" value="1"/>
</dbReference>
<organism evidence="3 4">
    <name type="scientific">Paralvinella palmiformis</name>
    <dbReference type="NCBI Taxonomy" id="53620"/>
    <lineage>
        <taxon>Eukaryota</taxon>
        <taxon>Metazoa</taxon>
        <taxon>Spiralia</taxon>
        <taxon>Lophotrochozoa</taxon>
        <taxon>Annelida</taxon>
        <taxon>Polychaeta</taxon>
        <taxon>Sedentaria</taxon>
        <taxon>Canalipalpata</taxon>
        <taxon>Terebellida</taxon>
        <taxon>Terebelliformia</taxon>
        <taxon>Alvinellidae</taxon>
        <taxon>Paralvinella</taxon>
    </lineage>
</organism>
<keyword evidence="4" id="KW-1185">Reference proteome</keyword>
<sequence>MSCESDLCVGDPKCGSKTCENGGNFDDVCECICPDGYTGTTCSNAGEEQRSDGVKSQLSILCAVVWILTLFT</sequence>
<protein>
    <recommendedName>
        <fullName evidence="1 2">EGF-like domain-containing protein</fullName>
    </recommendedName>
</protein>
<dbReference type="EMBL" id="JAODUP010000434">
    <property type="protein sequence ID" value="KAK2149843.1"/>
    <property type="molecule type" value="Genomic_DNA"/>
</dbReference>
<evidence type="ECO:0000259" key="2">
    <source>
        <dbReference type="PROSITE" id="PS01186"/>
    </source>
</evidence>
<name>A0AAD9MZG0_9ANNE</name>
<proteinExistence type="predicted"/>
<feature type="domain" description="EGF-like" evidence="1 2">
    <location>
        <begin position="31"/>
        <end position="42"/>
    </location>
</feature>
<gene>
    <name evidence="3" type="ORF">LSH36_434g00037</name>
</gene>